<accession>A0A2H4J134</accession>
<gene>
    <name evidence="1" type="ORF">8F11_4</name>
</gene>
<protein>
    <submittedName>
        <fullName evidence="1">Uncharacterized protein</fullName>
    </submittedName>
</protein>
<reference evidence="1" key="1">
    <citation type="submission" date="2017-06" db="EMBL/GenBank/DDBJ databases">
        <title>Novel phages from South African skin metaviromes.</title>
        <authorList>
            <person name="van Zyl L.J."/>
            <person name="Abrahams Y."/>
            <person name="Stander E.A."/>
            <person name="Kirby B.M."/>
            <person name="Clavaud C."/>
            <person name="Farcet C."/>
            <person name="Breton L."/>
            <person name="Trindade M.I."/>
        </authorList>
    </citation>
    <scope>NUCLEOTIDE SEQUENCE</scope>
</reference>
<proteinExistence type="predicted"/>
<sequence length="128" mass="14689">MAKKTPHYSEIPTAKWNAAHFQAYLADEHVKHYGIQYASAGSIVAERNLIAKYIGTARKPGMYSKETVKSFIDACFTQYKPTQQYPGLSFWFMTTYLSRLLQQEELASKRAEAEREATDNIEEVADWL</sequence>
<dbReference type="EMBL" id="MF417871">
    <property type="protein sequence ID" value="ASN68039.1"/>
    <property type="molecule type" value="Genomic_DNA"/>
</dbReference>
<organism evidence="1">
    <name type="scientific">uncultured Caudovirales phage</name>
    <dbReference type="NCBI Taxonomy" id="2100421"/>
    <lineage>
        <taxon>Viruses</taxon>
        <taxon>Duplodnaviria</taxon>
        <taxon>Heunggongvirae</taxon>
        <taxon>Uroviricota</taxon>
        <taxon>Caudoviricetes</taxon>
        <taxon>Peduoviridae</taxon>
        <taxon>Maltschvirus</taxon>
        <taxon>Maltschvirus maltsch</taxon>
    </lineage>
</organism>
<evidence type="ECO:0000313" key="1">
    <source>
        <dbReference type="EMBL" id="ASN68039.1"/>
    </source>
</evidence>
<name>A0A2H4J134_9CAUD</name>